<proteinExistence type="predicted"/>
<reference evidence="1 2" key="1">
    <citation type="submission" date="2020-01" db="EMBL/GenBank/DDBJ databases">
        <title>Genetics and antimicrobial susceptibilities of Nocardia species isolated from the soil; a comparison with species isolated from humans.</title>
        <authorList>
            <person name="Carrasco G."/>
            <person name="Monzon S."/>
            <person name="Sansegundo M."/>
            <person name="Garcia E."/>
            <person name="Garrido N."/>
            <person name="Medina M.J."/>
            <person name="Villalon P."/>
            <person name="Ramirez-Arocha A.C."/>
            <person name="Jimenez P."/>
            <person name="Cuesta I."/>
            <person name="Valdezate S."/>
        </authorList>
    </citation>
    <scope>NUCLEOTIDE SEQUENCE [LARGE SCALE GENOMIC DNA]</scope>
    <source>
        <strain evidence="1 2">CNM20110649</strain>
    </source>
</reference>
<organism evidence="1 2">
    <name type="scientific">Nocardia cyriacigeorgica</name>
    <dbReference type="NCBI Taxonomy" id="135487"/>
    <lineage>
        <taxon>Bacteria</taxon>
        <taxon>Bacillati</taxon>
        <taxon>Actinomycetota</taxon>
        <taxon>Actinomycetes</taxon>
        <taxon>Mycobacteriales</taxon>
        <taxon>Nocardiaceae</taxon>
        <taxon>Nocardia</taxon>
    </lineage>
</organism>
<evidence type="ECO:0000313" key="1">
    <source>
        <dbReference type="EMBL" id="NEW54405.1"/>
    </source>
</evidence>
<accession>A0ABX0CJI0</accession>
<dbReference type="Proteomes" id="UP000470876">
    <property type="component" value="Unassembled WGS sequence"/>
</dbReference>
<gene>
    <name evidence="1" type="ORF">GV794_01820</name>
</gene>
<keyword evidence="2" id="KW-1185">Reference proteome</keyword>
<evidence type="ECO:0000313" key="2">
    <source>
        <dbReference type="Proteomes" id="UP000470876"/>
    </source>
</evidence>
<sequence length="95" mass="10976">MAWTTGRYADNPSGGAHRWFWFRHQTRLLIAGLRNDPRDTGGGWTLRREWGAWAIRPVSGWRRFGWVTPPTAVTRRPQDRNAAADWMLDVITAQS</sequence>
<dbReference type="RefSeq" id="WP_163824390.1">
    <property type="nucleotide sequence ID" value="NZ_JAAGUX010000002.1"/>
</dbReference>
<dbReference type="EMBL" id="JAAGUX010000002">
    <property type="protein sequence ID" value="NEW54405.1"/>
    <property type="molecule type" value="Genomic_DNA"/>
</dbReference>
<name>A0ABX0CJI0_9NOCA</name>
<comment type="caution">
    <text evidence="1">The sequence shown here is derived from an EMBL/GenBank/DDBJ whole genome shotgun (WGS) entry which is preliminary data.</text>
</comment>
<protein>
    <submittedName>
        <fullName evidence="1">Uncharacterized protein</fullName>
    </submittedName>
</protein>